<dbReference type="InterPro" id="IPR011010">
    <property type="entry name" value="DNA_brk_join_enz"/>
</dbReference>
<evidence type="ECO:0000256" key="1">
    <source>
        <dbReference type="ARBA" id="ARBA00023125"/>
    </source>
</evidence>
<reference evidence="4" key="1">
    <citation type="journal article" date="2019" name="Int. J. Syst. Evol. Microbiol.">
        <title>The Global Catalogue of Microorganisms (GCM) 10K type strain sequencing project: providing services to taxonomists for standard genome sequencing and annotation.</title>
        <authorList>
            <consortium name="The Broad Institute Genomics Platform"/>
            <consortium name="The Broad Institute Genome Sequencing Center for Infectious Disease"/>
            <person name="Wu L."/>
            <person name="Ma J."/>
        </authorList>
    </citation>
    <scope>NUCLEOTIDE SEQUENCE [LARGE SCALE GENOMIC DNA]</scope>
    <source>
        <strain evidence="4">CGMCC 4.7382</strain>
    </source>
</reference>
<feature type="region of interest" description="Disordered" evidence="2">
    <location>
        <begin position="76"/>
        <end position="106"/>
    </location>
</feature>
<proteinExistence type="predicted"/>
<accession>A0ABW2KIN5</accession>
<evidence type="ECO:0000313" key="3">
    <source>
        <dbReference type="EMBL" id="MFC7329044.1"/>
    </source>
</evidence>
<name>A0ABW2KIN5_9ACTN</name>
<keyword evidence="4" id="KW-1185">Reference proteome</keyword>
<keyword evidence="1" id="KW-0238">DNA-binding</keyword>
<sequence>MGWIKVDTGDGPEPVYFREYALELIASMTGIEARTKADYERDVRRHMLPTFGHLDIRDTETFTHKTGRAWVGQLQDGIPDPRVLTHPHTGKDTSKAKKGRGKRQTTWLRPPLRPKSIHNLHGLLYLIFQAAVEEELRPTNPAARTKLPRLDDGEGGDDMCFLTREEFNLLRDSAHEDVRDMLEVSSSPACATANSPRCRPATSPSETTPGSWRYGGHGNATPTTPSNSAHPRPSSHGAASL</sequence>
<feature type="region of interest" description="Disordered" evidence="2">
    <location>
        <begin position="186"/>
        <end position="241"/>
    </location>
</feature>
<comment type="caution">
    <text evidence="3">The sequence shown here is derived from an EMBL/GenBank/DDBJ whole genome shotgun (WGS) entry which is preliminary data.</text>
</comment>
<evidence type="ECO:0000313" key="4">
    <source>
        <dbReference type="Proteomes" id="UP001596540"/>
    </source>
</evidence>
<feature type="compositionally biased region" description="Polar residues" evidence="2">
    <location>
        <begin position="186"/>
        <end position="195"/>
    </location>
</feature>
<gene>
    <name evidence="3" type="ORF">ACFQRF_14975</name>
</gene>
<dbReference type="RefSeq" id="WP_379871688.1">
    <property type="nucleotide sequence ID" value="NZ_JBHTBH010000006.1"/>
</dbReference>
<evidence type="ECO:0008006" key="5">
    <source>
        <dbReference type="Google" id="ProtNLM"/>
    </source>
</evidence>
<evidence type="ECO:0000256" key="2">
    <source>
        <dbReference type="SAM" id="MobiDB-lite"/>
    </source>
</evidence>
<protein>
    <recommendedName>
        <fullName evidence="5">Integrase SAM-like N-terminal domain-containing protein</fullName>
    </recommendedName>
</protein>
<dbReference type="Gene3D" id="1.10.150.130">
    <property type="match status" value="1"/>
</dbReference>
<dbReference type="SUPFAM" id="SSF56349">
    <property type="entry name" value="DNA breaking-rejoining enzymes"/>
    <property type="match status" value="1"/>
</dbReference>
<dbReference type="InterPro" id="IPR010998">
    <property type="entry name" value="Integrase_recombinase_N"/>
</dbReference>
<dbReference type="Proteomes" id="UP001596540">
    <property type="component" value="Unassembled WGS sequence"/>
</dbReference>
<feature type="compositionally biased region" description="Polar residues" evidence="2">
    <location>
        <begin position="220"/>
        <end position="229"/>
    </location>
</feature>
<dbReference type="EMBL" id="JBHTBH010000006">
    <property type="protein sequence ID" value="MFC7329044.1"/>
    <property type="molecule type" value="Genomic_DNA"/>
</dbReference>
<organism evidence="3 4">
    <name type="scientific">Marinactinospora rubrisoli</name>
    <dbReference type="NCBI Taxonomy" id="2715399"/>
    <lineage>
        <taxon>Bacteria</taxon>
        <taxon>Bacillati</taxon>
        <taxon>Actinomycetota</taxon>
        <taxon>Actinomycetes</taxon>
        <taxon>Streptosporangiales</taxon>
        <taxon>Nocardiopsidaceae</taxon>
        <taxon>Marinactinospora</taxon>
    </lineage>
</organism>